<evidence type="ECO:0000256" key="1">
    <source>
        <dbReference type="SAM" id="SignalP"/>
    </source>
</evidence>
<protein>
    <submittedName>
        <fullName evidence="2">Uncharacterized protein</fullName>
    </submittedName>
</protein>
<feature type="signal peptide" evidence="1">
    <location>
        <begin position="1"/>
        <end position="24"/>
    </location>
</feature>
<reference evidence="3" key="1">
    <citation type="journal article" date="2019" name="Int. J. Syst. Evol. Microbiol.">
        <title>The Global Catalogue of Microorganisms (GCM) 10K type strain sequencing project: providing services to taxonomists for standard genome sequencing and annotation.</title>
        <authorList>
            <consortium name="The Broad Institute Genomics Platform"/>
            <consortium name="The Broad Institute Genome Sequencing Center for Infectious Disease"/>
            <person name="Wu L."/>
            <person name="Ma J."/>
        </authorList>
    </citation>
    <scope>NUCLEOTIDE SEQUENCE [LARGE SCALE GENOMIC DNA]</scope>
    <source>
        <strain evidence="3">CGMCC 1.15928</strain>
    </source>
</reference>
<evidence type="ECO:0000313" key="3">
    <source>
        <dbReference type="Proteomes" id="UP000628854"/>
    </source>
</evidence>
<name>A0ABQ1JUV6_9PROT</name>
<dbReference type="EMBL" id="BMKF01000002">
    <property type="protein sequence ID" value="GGB74799.1"/>
    <property type="molecule type" value="Genomic_DNA"/>
</dbReference>
<accession>A0ABQ1JUV6</accession>
<proteinExistence type="predicted"/>
<dbReference type="RefSeq" id="WP_143434514.1">
    <property type="nucleotide sequence ID" value="NZ_BMKF01000002.1"/>
</dbReference>
<evidence type="ECO:0000313" key="2">
    <source>
        <dbReference type="EMBL" id="GGB74799.1"/>
    </source>
</evidence>
<organism evidence="2 3">
    <name type="scientific">Henriciella pelagia</name>
    <dbReference type="NCBI Taxonomy" id="1977912"/>
    <lineage>
        <taxon>Bacteria</taxon>
        <taxon>Pseudomonadati</taxon>
        <taxon>Pseudomonadota</taxon>
        <taxon>Alphaproteobacteria</taxon>
        <taxon>Hyphomonadales</taxon>
        <taxon>Hyphomonadaceae</taxon>
        <taxon>Henriciella</taxon>
    </lineage>
</organism>
<keyword evidence="3" id="KW-1185">Reference proteome</keyword>
<comment type="caution">
    <text evidence="2">The sequence shown here is derived from an EMBL/GenBank/DDBJ whole genome shotgun (WGS) entry which is preliminary data.</text>
</comment>
<dbReference type="Proteomes" id="UP000628854">
    <property type="component" value="Unassembled WGS sequence"/>
</dbReference>
<keyword evidence="1" id="KW-0732">Signal</keyword>
<sequence length="144" mass="15244">MIRLHRLALLACLSTAAMSGPALADDWGDKALRSGIACGNILDDPDASPQSVEVCHRWIEAIRQEVPSGKLPPLEANKAILGGGEAMFGLAAHQYDTDPELACTTMQDAMRLASPYQKGLNAAHDQVFGELTGDLTVLIATECG</sequence>
<gene>
    <name evidence="2" type="ORF">GCM10011503_24380</name>
</gene>
<feature type="chain" id="PRO_5047399454" evidence="1">
    <location>
        <begin position="25"/>
        <end position="144"/>
    </location>
</feature>